<proteinExistence type="predicted"/>
<keyword evidence="3" id="KW-1185">Reference proteome</keyword>
<feature type="compositionally biased region" description="Low complexity" evidence="1">
    <location>
        <begin position="262"/>
        <end position="278"/>
    </location>
</feature>
<gene>
    <name evidence="4" type="primary">LOC107070012</name>
</gene>
<feature type="compositionally biased region" description="Polar residues" evidence="1">
    <location>
        <begin position="347"/>
        <end position="365"/>
    </location>
</feature>
<dbReference type="Proteomes" id="UP000694924">
    <property type="component" value="Unplaced"/>
</dbReference>
<feature type="compositionally biased region" description="Basic and acidic residues" evidence="1">
    <location>
        <begin position="249"/>
        <end position="261"/>
    </location>
</feature>
<feature type="compositionally biased region" description="Polar residues" evidence="1">
    <location>
        <begin position="296"/>
        <end position="314"/>
    </location>
</feature>
<sequence length="603" mass="69364">MIGKIEYLEKYSVAPPPSRDYYGLKILQDELILYIWKISHGPHKTPISRIIKFVEFSQDKTLQDFIGRFFGEHFVNYIQKLAEGKGNTLLTLPRSSIRKIVEFLHFKDIVNLSSLSRIANVVSDHLIYKIKVQVFNDNFIWETLYKRHKRFNISKKEIEYAMAYGWKQTFKDQQIPFSAELRKITGSTIKNEHLKMKNGLSRSMSGPLKTLPKVSNSSVSNEIVRPLQITQKNAQTNLIKSLKNNKVNDDTIKNNRNDKKINVNVKKINKTNKTNKTSNTKKEKSTKNDEVRESFSDSMSIAGQQNSSTNKRNTKSVVTTVKTINGNLHITEKDKFFGDTKKNNVINKNTMNKTNNGVSSNSQSIKNKTLSKNNKTKTKKLMESNSTILNTDKSFINESAVMKNENFELAYLIEESLKRIRSPRTVFDYDYSYLEDAKTLTDSTKKNKTMNTMKDIKRDRINKKLDRLSENSDSMTTLSNNSIENMKLNESDRSTNKISTKEKNTLFDKKIIVDRNEMLEPVTDLNENSPKISPKIIDETDTKYCIPKGALNSIDIMKSLRSSNPMIRSTALSGKNLPTTATNRFALRKSFNELRKDRIMQDN</sequence>
<feature type="domain" description="F-box" evidence="2">
    <location>
        <begin position="86"/>
        <end position="131"/>
    </location>
</feature>
<evidence type="ECO:0000313" key="3">
    <source>
        <dbReference type="Proteomes" id="UP000694924"/>
    </source>
</evidence>
<feature type="compositionally biased region" description="Basic and acidic residues" evidence="1">
    <location>
        <begin position="280"/>
        <end position="295"/>
    </location>
</feature>
<evidence type="ECO:0000256" key="1">
    <source>
        <dbReference type="SAM" id="MobiDB-lite"/>
    </source>
</evidence>
<dbReference type="Pfam" id="PF00646">
    <property type="entry name" value="F-box"/>
    <property type="match status" value="1"/>
</dbReference>
<protein>
    <submittedName>
        <fullName evidence="4">TNF receptor-associated factor family protein DDB_G0272098-like</fullName>
    </submittedName>
</protein>
<evidence type="ECO:0000313" key="4">
    <source>
        <dbReference type="RefSeq" id="XP_015183285.1"/>
    </source>
</evidence>
<dbReference type="GeneID" id="107070012"/>
<dbReference type="InterPro" id="IPR001810">
    <property type="entry name" value="F-box_dom"/>
</dbReference>
<dbReference type="RefSeq" id="XP_015183285.1">
    <property type="nucleotide sequence ID" value="XM_015327799.1"/>
</dbReference>
<accession>A0ABM1ISU8</accession>
<feature type="region of interest" description="Disordered" evidence="1">
    <location>
        <begin position="249"/>
        <end position="314"/>
    </location>
</feature>
<dbReference type="PROSITE" id="PS50181">
    <property type="entry name" value="FBOX"/>
    <property type="match status" value="1"/>
</dbReference>
<evidence type="ECO:0000259" key="2">
    <source>
        <dbReference type="PROSITE" id="PS50181"/>
    </source>
</evidence>
<name>A0ABM1ISU8_POLDO</name>
<feature type="region of interest" description="Disordered" evidence="1">
    <location>
        <begin position="347"/>
        <end position="366"/>
    </location>
</feature>
<reference evidence="4" key="1">
    <citation type="submission" date="2025-08" db="UniProtKB">
        <authorList>
            <consortium name="RefSeq"/>
        </authorList>
    </citation>
    <scope>IDENTIFICATION</scope>
    <source>
        <tissue evidence="4">Whole body</tissue>
    </source>
</reference>
<organism evidence="3 4">
    <name type="scientific">Polistes dominula</name>
    <name type="common">European paper wasp</name>
    <name type="synonym">Vespa dominula</name>
    <dbReference type="NCBI Taxonomy" id="743375"/>
    <lineage>
        <taxon>Eukaryota</taxon>
        <taxon>Metazoa</taxon>
        <taxon>Ecdysozoa</taxon>
        <taxon>Arthropoda</taxon>
        <taxon>Hexapoda</taxon>
        <taxon>Insecta</taxon>
        <taxon>Pterygota</taxon>
        <taxon>Neoptera</taxon>
        <taxon>Endopterygota</taxon>
        <taxon>Hymenoptera</taxon>
        <taxon>Apocrita</taxon>
        <taxon>Aculeata</taxon>
        <taxon>Vespoidea</taxon>
        <taxon>Vespidae</taxon>
        <taxon>Polistinae</taxon>
        <taxon>Polistini</taxon>
        <taxon>Polistes</taxon>
    </lineage>
</organism>